<dbReference type="Proteomes" id="UP000955338">
    <property type="component" value="Chromosome"/>
</dbReference>
<dbReference type="FunFam" id="3.90.76.10:FF:000001">
    <property type="entry name" value="Oligopeptide ABC transporter substrate-binding protein"/>
    <property type="match status" value="1"/>
</dbReference>
<protein>
    <submittedName>
        <fullName evidence="5">Oligopeptide ABC transporter substrate-binding protein OppA</fullName>
    </submittedName>
</protein>
<keyword evidence="4" id="KW-0732">Signal</keyword>
<evidence type="ECO:0000313" key="5">
    <source>
        <dbReference type="EMBL" id="QDJ14281.1"/>
    </source>
</evidence>
<reference evidence="5" key="1">
    <citation type="submission" date="2017-06" db="EMBL/GenBank/DDBJ databases">
        <title>Genome sequencing of pathogenic and non-pathogenic strains within Bisgaard taxon 40.</title>
        <authorList>
            <person name="Ladner J.T."/>
            <person name="Lovett S.P."/>
            <person name="Koroleva G."/>
            <person name="Lorch J.M."/>
        </authorList>
    </citation>
    <scope>NUCLEOTIDE SEQUENCE</scope>
    <source>
        <strain evidence="5">27576-1-I1</strain>
    </source>
</reference>
<dbReference type="Gene3D" id="3.90.76.10">
    <property type="entry name" value="Dipeptide-binding Protein, Domain 1"/>
    <property type="match status" value="1"/>
</dbReference>
<evidence type="ECO:0000256" key="2">
    <source>
        <dbReference type="ARBA" id="ARBA00005695"/>
    </source>
</evidence>
<evidence type="ECO:0000256" key="3">
    <source>
        <dbReference type="ARBA" id="ARBA00022448"/>
    </source>
</evidence>
<sequence>MTNKRTNKFARLLLSLAIAATFTTTFQTANAAVVPAGTHLAQQQSITLNIGDNPATFDPQKAEGAPEGDIARQLFETLVISDDKGHILPAAATAWEHSPDFKTWTFHLRPDAKWSNGDPVTAEDFVYGWQRLADPKTASPYSSYLDFLKLENADDVIQGKKPVTALGVEAKDPQTLVLHLSESVPYADKLTELYVLSPANKKVIEKYGDAWTKPENIVGNGAFKLKSATLNEKYVLEPNTYYWDNKNTVLQKITFLPISSPATSFSRYRAGELDVSSFPIEAWKNVKKDYQDQLNIAPVLCTYYYEINNKKAPFNDVRVRKALALAFQPEIITDKILGQGQIPAYQFTPAATDGAEKIQPAEWKNWSRAERNAEALKLLQQAGYNKSNPLKINLLYNTSESHKQLALAADSFWKKNLNGAVKVTLENQEWKTYLDTKHQGNFDVARAGWCADYNEASTFLTYFLSNSGNNTSFYQNKDYDNLIAQAYKANSDDERAAYYAKAEQLLNKDVPIIPVYHYVSVALIKPYVKGYSINNPIASRYLKDVYIIQR</sequence>
<dbReference type="Gene3D" id="3.10.105.10">
    <property type="entry name" value="Dipeptide-binding Protein, Domain 3"/>
    <property type="match status" value="1"/>
</dbReference>
<dbReference type="PIRSF" id="PIRSF002741">
    <property type="entry name" value="MppA"/>
    <property type="match status" value="1"/>
</dbReference>
<dbReference type="FunFam" id="3.10.105.10:FF:000001">
    <property type="entry name" value="Oligopeptide ABC transporter, oligopeptide-binding protein"/>
    <property type="match status" value="1"/>
</dbReference>
<dbReference type="GO" id="GO:0043190">
    <property type="term" value="C:ATP-binding cassette (ABC) transporter complex"/>
    <property type="evidence" value="ECO:0007669"/>
    <property type="project" value="InterPro"/>
</dbReference>
<dbReference type="PANTHER" id="PTHR30290:SF10">
    <property type="entry name" value="PERIPLASMIC OLIGOPEPTIDE-BINDING PROTEIN-RELATED"/>
    <property type="match status" value="1"/>
</dbReference>
<dbReference type="AlphaFoldDB" id="A0A8D4IYZ9"/>
<evidence type="ECO:0000256" key="4">
    <source>
        <dbReference type="ARBA" id="ARBA00022729"/>
    </source>
</evidence>
<dbReference type="RefSeq" id="WP_265482667.1">
    <property type="nucleotide sequence ID" value="NZ_CP022011.1"/>
</dbReference>
<dbReference type="GO" id="GO:1904680">
    <property type="term" value="F:peptide transmembrane transporter activity"/>
    <property type="evidence" value="ECO:0007669"/>
    <property type="project" value="TreeGrafter"/>
</dbReference>
<dbReference type="InterPro" id="IPR039424">
    <property type="entry name" value="SBP_5"/>
</dbReference>
<dbReference type="GO" id="GO:0030288">
    <property type="term" value="C:outer membrane-bounded periplasmic space"/>
    <property type="evidence" value="ECO:0007669"/>
    <property type="project" value="TreeGrafter"/>
</dbReference>
<dbReference type="InterPro" id="IPR030678">
    <property type="entry name" value="Peptide/Ni-bd"/>
</dbReference>
<evidence type="ECO:0000256" key="1">
    <source>
        <dbReference type="ARBA" id="ARBA00004196"/>
    </source>
</evidence>
<dbReference type="PANTHER" id="PTHR30290">
    <property type="entry name" value="PERIPLASMIC BINDING COMPONENT OF ABC TRANSPORTER"/>
    <property type="match status" value="1"/>
</dbReference>
<dbReference type="CDD" id="cd08504">
    <property type="entry name" value="PBP2_OppA"/>
    <property type="match status" value="1"/>
</dbReference>
<keyword evidence="3" id="KW-0813">Transport</keyword>
<comment type="subcellular location">
    <subcellularLocation>
        <location evidence="1">Cell envelope</location>
    </subcellularLocation>
</comment>
<dbReference type="SUPFAM" id="SSF53850">
    <property type="entry name" value="Periplasmic binding protein-like II"/>
    <property type="match status" value="1"/>
</dbReference>
<keyword evidence="6" id="KW-1185">Reference proteome</keyword>
<dbReference type="InterPro" id="IPR000914">
    <property type="entry name" value="SBP_5_dom"/>
</dbReference>
<proteinExistence type="inferred from homology"/>
<dbReference type="Pfam" id="PF00496">
    <property type="entry name" value="SBP_bac_5"/>
    <property type="match status" value="1"/>
</dbReference>
<accession>A0A8D4IYZ9</accession>
<comment type="similarity">
    <text evidence="2">Belongs to the bacterial solute-binding protein 5 family.</text>
</comment>
<name>A0A8D4IYZ9_9PAST</name>
<evidence type="ECO:0000313" key="6">
    <source>
        <dbReference type="Proteomes" id="UP000955338"/>
    </source>
</evidence>
<organism evidence="5 6">
    <name type="scientific">Mergibacter septicus</name>
    <dbReference type="NCBI Taxonomy" id="221402"/>
    <lineage>
        <taxon>Bacteria</taxon>
        <taxon>Pseudomonadati</taxon>
        <taxon>Pseudomonadota</taxon>
        <taxon>Gammaproteobacteria</taxon>
        <taxon>Pasteurellales</taxon>
        <taxon>Pasteurellaceae</taxon>
        <taxon>Mergibacter</taxon>
    </lineage>
</organism>
<gene>
    <name evidence="5" type="ORF">CEP48_02115</name>
</gene>
<dbReference type="Gene3D" id="3.40.190.10">
    <property type="entry name" value="Periplasmic binding protein-like II"/>
    <property type="match status" value="1"/>
</dbReference>
<dbReference type="EMBL" id="CP022011">
    <property type="protein sequence ID" value="QDJ14281.1"/>
    <property type="molecule type" value="Genomic_DNA"/>
</dbReference>
<dbReference type="GO" id="GO:0015833">
    <property type="term" value="P:peptide transport"/>
    <property type="evidence" value="ECO:0007669"/>
    <property type="project" value="TreeGrafter"/>
</dbReference>